<dbReference type="GO" id="GO:0007017">
    <property type="term" value="P:microtubule-based process"/>
    <property type="evidence" value="ECO:0007669"/>
    <property type="project" value="InterPro"/>
</dbReference>
<dbReference type="SMART" id="SM01375">
    <property type="entry name" value="Dynein_light"/>
    <property type="match status" value="1"/>
</dbReference>
<keyword evidence="7" id="KW-0653">Protein transport</keyword>
<evidence type="ECO:0000256" key="6">
    <source>
        <dbReference type="ARBA" id="ARBA00022816"/>
    </source>
</evidence>
<sequence length="89" mass="10192">MPAPVLQKTDMSQDLTKEATKRIQELMDQLKDPQRVGLQLKQEFDKVHGRAWHCVVGRDFHSFISYEKGTFLDVACGDYNFILFKSGSA</sequence>
<dbReference type="GO" id="GO:0051028">
    <property type="term" value="P:mRNA transport"/>
    <property type="evidence" value="ECO:0007669"/>
    <property type="project" value="UniProtKB-KW"/>
</dbReference>
<dbReference type="Pfam" id="PF01221">
    <property type="entry name" value="Dynein_light"/>
    <property type="match status" value="1"/>
</dbReference>
<dbReference type="InterPro" id="IPR001372">
    <property type="entry name" value="Dynein_light_chain_typ-1/2"/>
</dbReference>
<dbReference type="CDD" id="cd21450">
    <property type="entry name" value="DLC-like_DYNLL1-like"/>
    <property type="match status" value="1"/>
</dbReference>
<evidence type="ECO:0000256" key="8">
    <source>
        <dbReference type="ARBA" id="ARBA00023212"/>
    </source>
</evidence>
<keyword evidence="6" id="KW-0509">mRNA transport</keyword>
<keyword evidence="10" id="KW-0243">Dynein</keyword>
<dbReference type="GO" id="GO:0005634">
    <property type="term" value="C:nucleus"/>
    <property type="evidence" value="ECO:0007669"/>
    <property type="project" value="UniProtKB-SubCell"/>
</dbReference>
<keyword evidence="4 10" id="KW-0963">Cytoplasm</keyword>
<dbReference type="PANTHER" id="PTHR11886:SF35">
    <property type="entry name" value="DYNEIN LIGHT CHAIN"/>
    <property type="match status" value="1"/>
</dbReference>
<proteinExistence type="inferred from homology"/>
<keyword evidence="3" id="KW-0813">Transport</keyword>
<evidence type="ECO:0000256" key="2">
    <source>
        <dbReference type="ARBA" id="ARBA00004245"/>
    </source>
</evidence>
<accession>A0A5J4P361</accession>
<keyword evidence="10" id="KW-0505">Motor protein</keyword>
<dbReference type="InterPro" id="IPR037177">
    <property type="entry name" value="DLC_sf"/>
</dbReference>
<comment type="caution">
    <text evidence="11">The sequence shown here is derived from an EMBL/GenBank/DDBJ whole genome shotgun (WGS) entry which is preliminary data.</text>
</comment>
<evidence type="ECO:0000313" key="11">
    <source>
        <dbReference type="EMBL" id="KAA3682385.1"/>
    </source>
</evidence>
<dbReference type="GO" id="GO:0005868">
    <property type="term" value="C:cytoplasmic dynein complex"/>
    <property type="evidence" value="ECO:0007669"/>
    <property type="project" value="TreeGrafter"/>
</dbReference>
<dbReference type="Proteomes" id="UP000324629">
    <property type="component" value="Unassembled WGS sequence"/>
</dbReference>
<evidence type="ECO:0000313" key="12">
    <source>
        <dbReference type="Proteomes" id="UP000324629"/>
    </source>
</evidence>
<reference evidence="11 12" key="1">
    <citation type="journal article" date="2019" name="Gigascience">
        <title>Whole-genome sequence of the oriental lung fluke Paragonimus westermani.</title>
        <authorList>
            <person name="Oey H."/>
            <person name="Zakrzewski M."/>
            <person name="Narain K."/>
            <person name="Devi K.R."/>
            <person name="Agatsuma T."/>
            <person name="Nawaratna S."/>
            <person name="Gobert G.N."/>
            <person name="Jones M.K."/>
            <person name="Ragan M.A."/>
            <person name="McManus D.P."/>
            <person name="Krause L."/>
        </authorList>
    </citation>
    <scope>NUCLEOTIDE SEQUENCE [LARGE SCALE GENOMIC DNA]</scope>
    <source>
        <strain evidence="11 12">IND2009</strain>
    </source>
</reference>
<keyword evidence="12" id="KW-1185">Reference proteome</keyword>
<dbReference type="FunFam" id="3.30.740.10:FF:000005">
    <property type="entry name" value="Dynein light chain"/>
    <property type="match status" value="1"/>
</dbReference>
<name>A0A5J4P361_9TREM</name>
<gene>
    <name evidence="11" type="ORF">DEA37_0013051</name>
</gene>
<dbReference type="GO" id="GO:0005874">
    <property type="term" value="C:microtubule"/>
    <property type="evidence" value="ECO:0007669"/>
    <property type="project" value="UniProtKB-KW"/>
</dbReference>
<dbReference type="PANTHER" id="PTHR11886">
    <property type="entry name" value="DYNEIN LIGHT CHAIN"/>
    <property type="match status" value="1"/>
</dbReference>
<dbReference type="SUPFAM" id="SSF54648">
    <property type="entry name" value="DLC"/>
    <property type="match status" value="1"/>
</dbReference>
<evidence type="ECO:0000256" key="5">
    <source>
        <dbReference type="ARBA" id="ARBA00022701"/>
    </source>
</evidence>
<dbReference type="EMBL" id="QNGE01000022">
    <property type="protein sequence ID" value="KAA3682385.1"/>
    <property type="molecule type" value="Genomic_DNA"/>
</dbReference>
<comment type="subcellular location">
    <subcellularLocation>
        <location evidence="2 10">Cytoplasm</location>
        <location evidence="2 10">Cytoskeleton</location>
    </subcellularLocation>
    <subcellularLocation>
        <location evidence="1">Nucleus</location>
    </subcellularLocation>
</comment>
<evidence type="ECO:0000256" key="7">
    <source>
        <dbReference type="ARBA" id="ARBA00022927"/>
    </source>
</evidence>
<evidence type="ECO:0000256" key="4">
    <source>
        <dbReference type="ARBA" id="ARBA00022490"/>
    </source>
</evidence>
<protein>
    <recommendedName>
        <fullName evidence="10">Dynein light chain</fullName>
    </recommendedName>
</protein>
<evidence type="ECO:0000256" key="3">
    <source>
        <dbReference type="ARBA" id="ARBA00022448"/>
    </source>
</evidence>
<dbReference type="Gene3D" id="3.30.740.10">
    <property type="entry name" value="Protein Inhibitor Of Neuronal Nitric Oxide Synthase"/>
    <property type="match status" value="1"/>
</dbReference>
<keyword evidence="5 10" id="KW-0493">Microtubule</keyword>
<organism evidence="11 12">
    <name type="scientific">Paragonimus westermani</name>
    <dbReference type="NCBI Taxonomy" id="34504"/>
    <lineage>
        <taxon>Eukaryota</taxon>
        <taxon>Metazoa</taxon>
        <taxon>Spiralia</taxon>
        <taxon>Lophotrochozoa</taxon>
        <taxon>Platyhelminthes</taxon>
        <taxon>Trematoda</taxon>
        <taxon>Digenea</taxon>
        <taxon>Plagiorchiida</taxon>
        <taxon>Troglotremata</taxon>
        <taxon>Troglotrematidae</taxon>
        <taxon>Paragonimus</taxon>
    </lineage>
</organism>
<evidence type="ECO:0000256" key="1">
    <source>
        <dbReference type="ARBA" id="ARBA00004123"/>
    </source>
</evidence>
<keyword evidence="8 10" id="KW-0206">Cytoskeleton</keyword>
<evidence type="ECO:0000256" key="9">
    <source>
        <dbReference type="ARBA" id="ARBA00023242"/>
    </source>
</evidence>
<dbReference type="AlphaFoldDB" id="A0A5J4P361"/>
<evidence type="ECO:0000256" key="10">
    <source>
        <dbReference type="RuleBase" id="RU365010"/>
    </source>
</evidence>
<dbReference type="GO" id="GO:0045505">
    <property type="term" value="F:dynein intermediate chain binding"/>
    <property type="evidence" value="ECO:0007669"/>
    <property type="project" value="TreeGrafter"/>
</dbReference>
<comment type="similarity">
    <text evidence="10">Belongs to the dynein light chain family.</text>
</comment>
<dbReference type="GO" id="GO:0015031">
    <property type="term" value="P:protein transport"/>
    <property type="evidence" value="ECO:0007669"/>
    <property type="project" value="UniProtKB-KW"/>
</dbReference>
<keyword evidence="9" id="KW-0539">Nucleus</keyword>